<accession>A0A292YHF1</accession>
<dbReference type="RefSeq" id="WP_096259959.1">
    <property type="nucleotide sequence ID" value="NZ_BDME01000006.1"/>
</dbReference>
<dbReference type="InterPro" id="IPR003776">
    <property type="entry name" value="YcaO-like_dom"/>
</dbReference>
<keyword evidence="2" id="KW-0689">Ribosomal protein</keyword>
<dbReference type="GO" id="GO:0016740">
    <property type="term" value="F:transferase activity"/>
    <property type="evidence" value="ECO:0007669"/>
    <property type="project" value="UniProtKB-KW"/>
</dbReference>
<evidence type="ECO:0000313" key="3">
    <source>
        <dbReference type="Proteomes" id="UP000217944"/>
    </source>
</evidence>
<name>A0A292YHF1_9BACT</name>
<comment type="caution">
    <text evidence="2">The sequence shown here is derived from an EMBL/GenBank/DDBJ whole genome shotgun (WGS) entry which is preliminary data.</text>
</comment>
<dbReference type="GO" id="GO:0005840">
    <property type="term" value="C:ribosome"/>
    <property type="evidence" value="ECO:0007669"/>
    <property type="project" value="UniProtKB-KW"/>
</dbReference>
<gene>
    <name evidence="2" type="ORF">LNAT_P1449</name>
</gene>
<keyword evidence="2" id="KW-0687">Ribonucleoprotein</keyword>
<dbReference type="PANTHER" id="PTHR37809">
    <property type="entry name" value="RIBOSOMAL PROTEIN S12 METHYLTHIOTRANSFERASE ACCESSORY FACTOR YCAO"/>
    <property type="match status" value="1"/>
</dbReference>
<dbReference type="OrthoDB" id="5380721at2"/>
<keyword evidence="2" id="KW-0808">Transferase</keyword>
<sequence length="415" mass="48969">MKNYNLFFEKLNLEYFYEFKQINDVFTCELKLKDIPFISFGKGGTPDLALLSAQGEMAERILTRNFFEEYYVNNLYPDVKEGEFLNKELKHFYKIDSLQKEELIDFNSDSFEILSIPFLNRDTKEKVYFPINLIQNLYASNGMAAHFDIIEAYKNAKAEIIERFVKFEVIKYALPLPKIDHPLNSKNIQIYDSSLGGKYPVMAASYIEDDNIILAFGCDINQEKAIKKAYFELLQSGLNNFGKIIEDIEDVRDRFNLINHFIDLSGNVHKNFLKRPLFEVCKWNFANYDVFNKKEYFKIYKCCGIFALQVIIPGISEIYPIEDLIYNNINYPKFFRDKILNYQNYEKQEINDLIEEISLLYPFTQIDSLIGIIAKEPLFIDRFKEIIKNNQKIEFSDKYLNILKLSQILKEKNEV</sequence>
<proteinExistence type="predicted"/>
<dbReference type="EMBL" id="BDME01000006">
    <property type="protein sequence ID" value="GAX88154.1"/>
    <property type="molecule type" value="Genomic_DNA"/>
</dbReference>
<dbReference type="Proteomes" id="UP000217944">
    <property type="component" value="Unassembled WGS sequence"/>
</dbReference>
<feature type="domain" description="YcaO" evidence="1">
    <location>
        <begin position="41"/>
        <end position="236"/>
    </location>
</feature>
<organism evidence="2 3">
    <name type="scientific">Lebetimonas natsushimae</name>
    <dbReference type="NCBI Taxonomy" id="1936991"/>
    <lineage>
        <taxon>Bacteria</taxon>
        <taxon>Pseudomonadati</taxon>
        <taxon>Campylobacterota</taxon>
        <taxon>Epsilonproteobacteria</taxon>
        <taxon>Nautiliales</taxon>
        <taxon>Nautiliaceae</taxon>
        <taxon>Lebetimonas</taxon>
    </lineage>
</organism>
<protein>
    <submittedName>
        <fullName evidence="2">Ribosomal protein S12 methylthiotransferase accessory factor</fullName>
    </submittedName>
</protein>
<dbReference type="PROSITE" id="PS51664">
    <property type="entry name" value="YCAO"/>
    <property type="match status" value="1"/>
</dbReference>
<dbReference type="PANTHER" id="PTHR37809:SF1">
    <property type="entry name" value="RIBOSOMAL PROTEIN S12 METHYLTHIOTRANSFERASE ACCESSORY FACTOR YCAO"/>
    <property type="match status" value="1"/>
</dbReference>
<evidence type="ECO:0000313" key="2">
    <source>
        <dbReference type="EMBL" id="GAX88154.1"/>
    </source>
</evidence>
<evidence type="ECO:0000259" key="1">
    <source>
        <dbReference type="PROSITE" id="PS51664"/>
    </source>
</evidence>
<dbReference type="AlphaFoldDB" id="A0A292YHF1"/>
<reference evidence="2 3" key="1">
    <citation type="journal article" date="2017" name="Syst. Appl. Microbiol.">
        <title>Lebetimonas natsushimae sp. nov., a novel strictly anaerobic, moderately thermophilic chemoautotroph isolated from a deep-sea hydrothermal vent polychaete nest in the Mid-Okinawa Trough.</title>
        <authorList>
            <person name="Nagata R."/>
            <person name="Takaki Y."/>
            <person name="Tame A."/>
            <person name="Nunoura T."/>
            <person name="Muto H."/>
            <person name="Mino S."/>
            <person name="Sawayama S."/>
            <person name="Takai K."/>
            <person name="Nakagawa S."/>
        </authorList>
    </citation>
    <scope>NUCLEOTIDE SEQUENCE [LARGE SCALE GENOMIC DNA]</scope>
    <source>
        <strain evidence="2 3">HS1857</strain>
    </source>
</reference>
<keyword evidence="3" id="KW-1185">Reference proteome</keyword>
<dbReference type="Pfam" id="PF02624">
    <property type="entry name" value="YcaO"/>
    <property type="match status" value="1"/>
</dbReference>